<dbReference type="Gene3D" id="3.10.450.50">
    <property type="match status" value="1"/>
</dbReference>
<accession>A0A1K2CT83</accession>
<dbReference type="SUPFAM" id="SSF54427">
    <property type="entry name" value="NTF2-like"/>
    <property type="match status" value="1"/>
</dbReference>
<dbReference type="RefSeq" id="WP_072486676.1">
    <property type="nucleotide sequence ID" value="NZ_CP108276.1"/>
</dbReference>
<reference evidence="1 2" key="1">
    <citation type="submission" date="2016-11" db="EMBL/GenBank/DDBJ databases">
        <authorList>
            <person name="Jaros S."/>
            <person name="Januszkiewicz K."/>
            <person name="Wedrychowicz H."/>
        </authorList>
    </citation>
    <scope>NUCLEOTIDE SEQUENCE [LARGE SCALE GENOMIC DNA]</scope>
    <source>
        <strain evidence="1 2">OK807</strain>
    </source>
</reference>
<protein>
    <submittedName>
        <fullName evidence="1">Predicted ester cyclase</fullName>
    </submittedName>
</protein>
<dbReference type="PANTHER" id="PTHR38436:SF1">
    <property type="entry name" value="ESTER CYCLASE"/>
    <property type="match status" value="1"/>
</dbReference>
<dbReference type="EMBL" id="FPJO01000011">
    <property type="protein sequence ID" value="SFY14058.1"/>
    <property type="molecule type" value="Genomic_DNA"/>
</dbReference>
<dbReference type="InterPro" id="IPR032710">
    <property type="entry name" value="NTF2-like_dom_sf"/>
</dbReference>
<name>A0A1K2CT83_STRAR</name>
<evidence type="ECO:0000313" key="2">
    <source>
        <dbReference type="Proteomes" id="UP000181909"/>
    </source>
</evidence>
<dbReference type="AlphaFoldDB" id="A0A1K2CT83"/>
<dbReference type="Proteomes" id="UP000181909">
    <property type="component" value="Unassembled WGS sequence"/>
</dbReference>
<dbReference type="PANTHER" id="PTHR38436">
    <property type="entry name" value="POLYKETIDE CYCLASE SNOAL-LIKE DOMAIN"/>
    <property type="match status" value="1"/>
</dbReference>
<dbReference type="STRING" id="1893.SAMN02787144_1011208"/>
<proteinExistence type="predicted"/>
<gene>
    <name evidence="1" type="ORF">SAMN02787144_1011208</name>
</gene>
<dbReference type="OrthoDB" id="9182871at2"/>
<evidence type="ECO:0000313" key="1">
    <source>
        <dbReference type="EMBL" id="SFY14058.1"/>
    </source>
</evidence>
<dbReference type="Pfam" id="PF07366">
    <property type="entry name" value="SnoaL"/>
    <property type="match status" value="1"/>
</dbReference>
<dbReference type="GO" id="GO:0030638">
    <property type="term" value="P:polyketide metabolic process"/>
    <property type="evidence" value="ECO:0007669"/>
    <property type="project" value="InterPro"/>
</dbReference>
<sequence length="237" mass="26749">MRFVQVIDCKTERFEDLNRLMDRWAEQTRGTRTATHSLVGKDRSDGSHYVEIVEFPSYEDAMANSGLPETERIFQEMVALCDGMPTFTDLDVVRDEQLNQAQACRFFHEIAVGGHLDAIDEVFAADYTDHHIARTERTVVGSGRLRAHVARWRAAFDFTFDLDRQICGGDDVVTLWTWTGTHKGEFLGIAPTGRQCVTTGTTIFRFEDGRIKEGWWHEDLMGLMRELGALGGSAAPA</sequence>
<organism evidence="1 2">
    <name type="scientific">Streptomyces atratus</name>
    <dbReference type="NCBI Taxonomy" id="1893"/>
    <lineage>
        <taxon>Bacteria</taxon>
        <taxon>Bacillati</taxon>
        <taxon>Actinomycetota</taxon>
        <taxon>Actinomycetes</taxon>
        <taxon>Kitasatosporales</taxon>
        <taxon>Streptomycetaceae</taxon>
        <taxon>Streptomyces</taxon>
    </lineage>
</organism>
<dbReference type="InterPro" id="IPR009959">
    <property type="entry name" value="Cyclase_SnoaL-like"/>
</dbReference>